<evidence type="ECO:0000256" key="1">
    <source>
        <dbReference type="ARBA" id="ARBA00022729"/>
    </source>
</evidence>
<dbReference type="Gene3D" id="2.160.20.20">
    <property type="match status" value="1"/>
</dbReference>
<organism evidence="4 5">
    <name type="scientific">Luteolibacter ambystomatis</name>
    <dbReference type="NCBI Taxonomy" id="2824561"/>
    <lineage>
        <taxon>Bacteria</taxon>
        <taxon>Pseudomonadati</taxon>
        <taxon>Verrucomicrobiota</taxon>
        <taxon>Verrucomicrobiia</taxon>
        <taxon>Verrucomicrobiales</taxon>
        <taxon>Verrucomicrobiaceae</taxon>
        <taxon>Luteolibacter</taxon>
    </lineage>
</organism>
<name>A0A975G8L4_9BACT</name>
<keyword evidence="1 3" id="KW-0732">Signal</keyword>
<dbReference type="NCBIfam" id="TIGR02601">
    <property type="entry name" value="autotrns_rpt"/>
    <property type="match status" value="6"/>
</dbReference>
<gene>
    <name evidence="4" type="ORF">KBB96_00225</name>
</gene>
<keyword evidence="2" id="KW-0812">Transmembrane</keyword>
<dbReference type="InterPro" id="IPR011050">
    <property type="entry name" value="Pectin_lyase_fold/virulence"/>
</dbReference>
<evidence type="ECO:0000313" key="4">
    <source>
        <dbReference type="EMBL" id="QUE51342.1"/>
    </source>
</evidence>
<dbReference type="EMBL" id="CP073100">
    <property type="protein sequence ID" value="QUE51342.1"/>
    <property type="molecule type" value="Genomic_DNA"/>
</dbReference>
<keyword evidence="2" id="KW-1133">Transmembrane helix</keyword>
<accession>A0A975G8L4</accession>
<dbReference type="KEGG" id="lamb:KBB96_00225"/>
<feature type="transmembrane region" description="Helical" evidence="2">
    <location>
        <begin position="1763"/>
        <end position="1787"/>
    </location>
</feature>
<feature type="signal peptide" evidence="3">
    <location>
        <begin position="1"/>
        <end position="27"/>
    </location>
</feature>
<evidence type="ECO:0000313" key="5">
    <source>
        <dbReference type="Proteomes" id="UP000676169"/>
    </source>
</evidence>
<dbReference type="Pfam" id="PF12951">
    <property type="entry name" value="PATR"/>
    <property type="match status" value="8"/>
</dbReference>
<feature type="chain" id="PRO_5037340004" evidence="3">
    <location>
        <begin position="28"/>
        <end position="1792"/>
    </location>
</feature>
<evidence type="ECO:0000256" key="3">
    <source>
        <dbReference type="SAM" id="SignalP"/>
    </source>
</evidence>
<dbReference type="InterPro" id="IPR013425">
    <property type="entry name" value="Autotrns_rpt"/>
</dbReference>
<reference evidence="4" key="1">
    <citation type="submission" date="2021-04" db="EMBL/GenBank/DDBJ databases">
        <title>Luteolibacter sp. 32A isolated from the skin of an Anderson's salamander (Ambystoma andersonii).</title>
        <authorList>
            <person name="Spergser J."/>
            <person name="Busse H.-J."/>
        </authorList>
    </citation>
    <scope>NUCLEOTIDE SEQUENCE</scope>
    <source>
        <strain evidence="4">32A</strain>
    </source>
</reference>
<dbReference type="SUPFAM" id="SSF51126">
    <property type="entry name" value="Pectin lyase-like"/>
    <property type="match status" value="1"/>
</dbReference>
<keyword evidence="5" id="KW-1185">Reference proteome</keyword>
<protein>
    <submittedName>
        <fullName evidence="4">Autotransporter-associated beta strand repeat-containing protein</fullName>
    </submittedName>
</protein>
<dbReference type="RefSeq" id="WP_211631481.1">
    <property type="nucleotide sequence ID" value="NZ_CP073100.1"/>
</dbReference>
<proteinExistence type="predicted"/>
<sequence length="1792" mass="174443">MRPRNRLALSFASLAFFAQLSSPACGAAITWDITPGTVGTGDGSVTGGAGTWNTTNGNWTTDAGATNIAWVNANNDIAVFGGTAGTVTLGTGITVGGLTFNTAGYTITGGTLTLGAITNTVAANTNATISSILAGTGSSLVKTGTGSLALNATNTFSGGLVISAGTVTTNNVSGAGTGTVTLGDANTGSSDVAFLWTPTANTQTFARGIVVSSLGTGTVTLGTGTNTFTAQTYSGAVQLNRATTLQSGTTDRLTFTGGISGNVGTLTISSSGAGRVVFDSTANSFVGDLVITSGSRLQLGVANAAGNYIPDAANVTVNGILNLSYTAGGNETIAGLNGTGTVGINSGITNTLTVGAYNSSGTYGGTLTGAANLGLTKVGSGTQVLNGSASNSYTAATKVNGGILQLDFANMATPTNLISNSSALSLGGGTLSIKGKSSGSTAQTFNGTTVTAGGGQILVTPNGGTDTTVTLGALTTTAAGGSLLVGKTPGDSSTGTVTLTTSTNKDATGIYGGRVVFSNGTANTGYDWATTASGASPYTLSAYSGYTAMATSGTDTANSRITAGTSLAGALTTNSLKVENPAASQTLSLGANLMTLTNGGLLITGTNAFTISGTTGATRLTAGNGSGSYDLVVHQYNSGGATISAVIGDNGANAVNLVKAGTGTLTLSGTNTYTGKTYINSGILSIAADSGLGTAPGAVVADQITISGGMLRTTSSFTLSTNRGITLGAAGGTISVNNSGGTLTYAGTISGSGALTMTGASNTSGLLLTTAQTYTGGTFINSGRIQLNATAATLGTGDIVIDGSSSSAGELWINAGVTLANRIFLKGVGSESRGVIRISSTVATTLSGPIVLQANSTISNSSAGATTLSGQISGAYNLSLNTGTAAASGASYILSGGNTYSGGTTIGNGSVRIANGAATNAFGTGTITFSGSATIANGTSASATAQTISNAITINSGATASFDAGYNDLTLAGNIGGAGNLARTSSGTLILTGTNTYSGTTNAGTSGTLLATTTASLSGYNVSGKVSAGAGGTLAMSVGGAGQWTQTDINTLLANATLDAASNFGLNTSGGDFSYDLSGLTGTRGLTKYGSNTLTLTGTRAYTGTTTIAGGILAVGATGLPTGGAVAFIGTSTLDVGSLNPTIGSLSLADGVTATVTGTGGNALTVNGASNFDLSVNASGTSRTLNLAAMSSFTYSAAANNFDVGGASGTGVASGAASNTLTLASGTNTITALNFRIGHSGHSGSGVITSTVNLGHDNTINADTMEIGNGKVNGVVQFAAGLASAPTLTLRGTDGTSRVNSLVIGSNSSSVSNDTGKLDMTTGTTASSLDALVNNLVIGQGTSTANNSATGTVLMGLGTLDVTTLTIGQKVAANTGTGAATGTFTVTGGTVKVGSLVLGDRNVTAAAGGNISGTFNLNGGATLAAQNIQAGSDGTAPTGTMTRAFNWNDGTIRNYDAATDLTVSTNLTLAATGNHTFQIDTGRTATVSSVISEAASGATLTKTGSGTLVFTGSNTYSGTTTISTGTLQVGNGGTTGTLGSGAVTNNATLTFNRSNTLAVSNDISGSGSITHTGSGTVTMTGINSYTGTTTVNGGGTLRINGNSSAATGQMTVASGSTAGGNGIYGGALNVSGTLSPGASVESFSAGATTMNDGSTLQHEFDSSVATSAGSDLLVVNGDLTLSGVVTLTLTDLATLAPAAPFAEGTVFALVNYTGTWNGGYFTFSGDTLTEGEQFHALDNDWVINYQNSTGGQNFTGDYVPGQFVTLTVVPEPGVVMPGVIGLSILMLRRRRN</sequence>
<evidence type="ECO:0000256" key="2">
    <source>
        <dbReference type="SAM" id="Phobius"/>
    </source>
</evidence>
<keyword evidence="2" id="KW-0472">Membrane</keyword>
<dbReference type="Proteomes" id="UP000676169">
    <property type="component" value="Chromosome"/>
</dbReference>
<dbReference type="InterPro" id="IPR012332">
    <property type="entry name" value="Autotransporter_pectin_lyase_C"/>
</dbReference>